<protein>
    <submittedName>
        <fullName evidence="1">Uncharacterized protein</fullName>
    </submittedName>
</protein>
<reference evidence="1 2" key="1">
    <citation type="journal article" date="2012" name="PLoS Pathog.">
        <title>Diverse lifestyles and strategies of plant pathogenesis encoded in the genomes of eighteen Dothideomycetes fungi.</title>
        <authorList>
            <person name="Ohm R.A."/>
            <person name="Feau N."/>
            <person name="Henrissat B."/>
            <person name="Schoch C.L."/>
            <person name="Horwitz B.A."/>
            <person name="Barry K.W."/>
            <person name="Condon B.J."/>
            <person name="Copeland A.C."/>
            <person name="Dhillon B."/>
            <person name="Glaser F."/>
            <person name="Hesse C.N."/>
            <person name="Kosti I."/>
            <person name="LaButti K."/>
            <person name="Lindquist E.A."/>
            <person name="Lucas S."/>
            <person name="Salamov A.A."/>
            <person name="Bradshaw R.E."/>
            <person name="Ciuffetti L."/>
            <person name="Hamelin R.C."/>
            <person name="Kema G.H.J."/>
            <person name="Lawrence C."/>
            <person name="Scott J.A."/>
            <person name="Spatafora J.W."/>
            <person name="Turgeon B.G."/>
            <person name="de Wit P.J.G.M."/>
            <person name="Zhong S."/>
            <person name="Goodwin S.B."/>
            <person name="Grigoriev I.V."/>
        </authorList>
    </citation>
    <scope>NUCLEOTIDE SEQUENCE [LARGE SCALE GENOMIC DNA]</scope>
    <source>
        <strain evidence="1 2">CIRAD86</strain>
    </source>
</reference>
<gene>
    <name evidence="1" type="ORF">MYCFIDRAFT_207813</name>
</gene>
<keyword evidence="2" id="KW-1185">Reference proteome</keyword>
<organism evidence="1 2">
    <name type="scientific">Pseudocercospora fijiensis (strain CIRAD86)</name>
    <name type="common">Black leaf streak disease fungus</name>
    <name type="synonym">Mycosphaerella fijiensis</name>
    <dbReference type="NCBI Taxonomy" id="383855"/>
    <lineage>
        <taxon>Eukaryota</taxon>
        <taxon>Fungi</taxon>
        <taxon>Dikarya</taxon>
        <taxon>Ascomycota</taxon>
        <taxon>Pezizomycotina</taxon>
        <taxon>Dothideomycetes</taxon>
        <taxon>Dothideomycetidae</taxon>
        <taxon>Mycosphaerellales</taxon>
        <taxon>Mycosphaerellaceae</taxon>
        <taxon>Pseudocercospora</taxon>
    </lineage>
</organism>
<dbReference type="GeneID" id="19336621"/>
<dbReference type="VEuPathDB" id="FungiDB:MYCFIDRAFT_207813"/>
<dbReference type="RefSeq" id="XP_007926695.1">
    <property type="nucleotide sequence ID" value="XM_007928504.1"/>
</dbReference>
<proteinExistence type="predicted"/>
<dbReference type="HOGENOM" id="CLU_826742_0_0_1"/>
<evidence type="ECO:0000313" key="1">
    <source>
        <dbReference type="EMBL" id="EME83488.1"/>
    </source>
</evidence>
<dbReference type="Proteomes" id="UP000016932">
    <property type="component" value="Unassembled WGS sequence"/>
</dbReference>
<dbReference type="AlphaFoldDB" id="M3B290"/>
<accession>M3B290</accession>
<evidence type="ECO:0000313" key="2">
    <source>
        <dbReference type="Proteomes" id="UP000016932"/>
    </source>
</evidence>
<sequence>MLNDWDFFMHKEPAAQCTATELAGDNLLVSKYRSRFMSSMLLLFQFRRCSCWAVTAWTQRQGSQADDNHSRWAKDLSLAPYVSSVCCLSIVFEAAMLLIHKIGIRFGSLLDNSIGTATSSQRKSSNHSEAELKRETHPISISELQPDCRQRSNLWSRFRSHIRIRSRLLPYFWTLKLLSHPLPLALWRSEDWRRVAGMGSVKSHIGDWDLAVIWWLKSKCWEDVQGGPPPLWSLIEVYAIRWRGFGSEKRKLYAEKDAGDGCHFVGVRTVQSALIDADSTLGQMQNMCFSDGLGTLFRLNSRSGARILRMPCPRTASLPAANAGLELELVGRGTAS</sequence>
<dbReference type="KEGG" id="pfj:MYCFIDRAFT_207813"/>
<dbReference type="EMBL" id="KB446558">
    <property type="protein sequence ID" value="EME83488.1"/>
    <property type="molecule type" value="Genomic_DNA"/>
</dbReference>
<name>M3B290_PSEFD</name>